<keyword evidence="4" id="KW-1185">Reference proteome</keyword>
<dbReference type="InterPro" id="IPR027994">
    <property type="entry name" value="WxL_dom"/>
</dbReference>
<protein>
    <submittedName>
        <fullName evidence="3">WxL domain-containing protein</fullName>
    </submittedName>
</protein>
<keyword evidence="1" id="KW-0732">Signal</keyword>
<reference evidence="3 4" key="1">
    <citation type="submission" date="2021-03" db="EMBL/GenBank/DDBJ databases">
        <title>Enterococcal diversity collection.</title>
        <authorList>
            <person name="Gilmore M.S."/>
            <person name="Schwartzman J."/>
            <person name="Van Tyne D."/>
            <person name="Martin M."/>
            <person name="Earl A.M."/>
            <person name="Manson A.L."/>
            <person name="Straub T."/>
            <person name="Salamzade R."/>
            <person name="Saavedra J."/>
            <person name="Lebreton F."/>
            <person name="Prichula J."/>
            <person name="Schaufler K."/>
            <person name="Gaca A."/>
            <person name="Sgardioli B."/>
            <person name="Wagenaar J."/>
            <person name="Strong T."/>
        </authorList>
    </citation>
    <scope>NUCLEOTIDE SEQUENCE [LARGE SCALE GENOMIC DNA]</scope>
    <source>
        <strain evidence="3 4">MJM16</strain>
    </source>
</reference>
<organism evidence="3 4">
    <name type="scientific">Candidatus Enterococcus murrayae</name>
    <dbReference type="NCBI Taxonomy" id="2815321"/>
    <lineage>
        <taxon>Bacteria</taxon>
        <taxon>Bacillati</taxon>
        <taxon>Bacillota</taxon>
        <taxon>Bacilli</taxon>
        <taxon>Lactobacillales</taxon>
        <taxon>Enterococcaceae</taxon>
        <taxon>Enterococcus</taxon>
    </lineage>
</organism>
<evidence type="ECO:0000313" key="3">
    <source>
        <dbReference type="EMBL" id="MBO0451834.1"/>
    </source>
</evidence>
<dbReference type="Proteomes" id="UP000664495">
    <property type="component" value="Unassembled WGS sequence"/>
</dbReference>
<feature type="signal peptide" evidence="1">
    <location>
        <begin position="1"/>
        <end position="29"/>
    </location>
</feature>
<gene>
    <name evidence="3" type="ORF">JZO85_06100</name>
</gene>
<sequence>MKKRTLGYVCGVVGISLLSLNAGLPTAAAAVTKTTDGHVAYVEGDLELVGSDLPDDLDFGSHTIQYDTDKTYYATDSGTDNENASASDLTTGAVKVIDGRSAASKGWSVTVQQTAQFNDGTNDLASAELAAYGDPTSVPVSGSTDFTSGKLTLIPGQEKKVMGATATETGSVGKGTTTLNLTHFTLDVPGASAKSVGTYDSEIVWTVSATPAT</sequence>
<dbReference type="EMBL" id="JAFLVR010000012">
    <property type="protein sequence ID" value="MBO0451834.1"/>
    <property type="molecule type" value="Genomic_DNA"/>
</dbReference>
<evidence type="ECO:0000256" key="1">
    <source>
        <dbReference type="SAM" id="SignalP"/>
    </source>
</evidence>
<proteinExistence type="predicted"/>
<feature type="domain" description="WxL" evidence="2">
    <location>
        <begin position="54"/>
        <end position="211"/>
    </location>
</feature>
<evidence type="ECO:0000259" key="2">
    <source>
        <dbReference type="Pfam" id="PF13731"/>
    </source>
</evidence>
<evidence type="ECO:0000313" key="4">
    <source>
        <dbReference type="Proteomes" id="UP000664495"/>
    </source>
</evidence>
<dbReference type="Pfam" id="PF13731">
    <property type="entry name" value="WxL"/>
    <property type="match status" value="1"/>
</dbReference>
<dbReference type="RefSeq" id="WP_207107614.1">
    <property type="nucleotide sequence ID" value="NZ_JAFLVR010000012.1"/>
</dbReference>
<feature type="chain" id="PRO_5047250999" evidence="1">
    <location>
        <begin position="30"/>
        <end position="213"/>
    </location>
</feature>
<accession>A0ABS3HEG2</accession>
<comment type="caution">
    <text evidence="3">The sequence shown here is derived from an EMBL/GenBank/DDBJ whole genome shotgun (WGS) entry which is preliminary data.</text>
</comment>
<name>A0ABS3HEG2_9ENTE</name>